<dbReference type="AlphaFoldDB" id="A0A2Z6NSS8"/>
<dbReference type="EMBL" id="DF973514">
    <property type="protein sequence ID" value="GAU33067.1"/>
    <property type="molecule type" value="Genomic_DNA"/>
</dbReference>
<dbReference type="Proteomes" id="UP000242715">
    <property type="component" value="Unassembled WGS sequence"/>
</dbReference>
<dbReference type="SUPFAM" id="SSF51905">
    <property type="entry name" value="FAD/NAD(P)-binding domain"/>
    <property type="match status" value="1"/>
</dbReference>
<gene>
    <name evidence="1" type="ORF">TSUD_152220</name>
</gene>
<organism evidence="1 2">
    <name type="scientific">Trifolium subterraneum</name>
    <name type="common">Subterranean clover</name>
    <dbReference type="NCBI Taxonomy" id="3900"/>
    <lineage>
        <taxon>Eukaryota</taxon>
        <taxon>Viridiplantae</taxon>
        <taxon>Streptophyta</taxon>
        <taxon>Embryophyta</taxon>
        <taxon>Tracheophyta</taxon>
        <taxon>Spermatophyta</taxon>
        <taxon>Magnoliopsida</taxon>
        <taxon>eudicotyledons</taxon>
        <taxon>Gunneridae</taxon>
        <taxon>Pentapetalae</taxon>
        <taxon>rosids</taxon>
        <taxon>fabids</taxon>
        <taxon>Fabales</taxon>
        <taxon>Fabaceae</taxon>
        <taxon>Papilionoideae</taxon>
        <taxon>50 kb inversion clade</taxon>
        <taxon>NPAAA clade</taxon>
        <taxon>Hologalegina</taxon>
        <taxon>IRL clade</taxon>
        <taxon>Trifolieae</taxon>
        <taxon>Trifolium</taxon>
    </lineage>
</organism>
<evidence type="ECO:0000313" key="2">
    <source>
        <dbReference type="Proteomes" id="UP000242715"/>
    </source>
</evidence>
<evidence type="ECO:0008006" key="3">
    <source>
        <dbReference type="Google" id="ProtNLM"/>
    </source>
</evidence>
<dbReference type="OrthoDB" id="66881at2759"/>
<reference evidence="2" key="1">
    <citation type="journal article" date="2017" name="Front. Plant Sci.">
        <title>Climate Clever Clovers: New Paradigm to Reduce the Environmental Footprint of Ruminants by Breeding Low Methanogenic Forages Utilizing Haplotype Variation.</title>
        <authorList>
            <person name="Kaur P."/>
            <person name="Appels R."/>
            <person name="Bayer P.E."/>
            <person name="Keeble-Gagnere G."/>
            <person name="Wang J."/>
            <person name="Hirakawa H."/>
            <person name="Shirasawa K."/>
            <person name="Vercoe P."/>
            <person name="Stefanova K."/>
            <person name="Durmic Z."/>
            <person name="Nichols P."/>
            <person name="Revell C."/>
            <person name="Isobe S.N."/>
            <person name="Edwards D."/>
            <person name="Erskine W."/>
        </authorList>
    </citation>
    <scope>NUCLEOTIDE SEQUENCE [LARGE SCALE GENOMIC DNA]</scope>
    <source>
        <strain evidence="2">cv. Daliak</strain>
    </source>
</reference>
<evidence type="ECO:0000313" key="1">
    <source>
        <dbReference type="EMBL" id="GAU33067.1"/>
    </source>
</evidence>
<accession>A0A2Z6NSS8</accession>
<dbReference type="InterPro" id="IPR036188">
    <property type="entry name" value="FAD/NAD-bd_sf"/>
</dbReference>
<sequence length="67" mass="7420">MELVGVAKEVHISSRSLHTVYEGLTKVISKHDTLHLHPQIDTLEEDGRVIFLDGSCIKADTIVYCTG</sequence>
<keyword evidence="2" id="KW-1185">Reference proteome</keyword>
<dbReference type="Gene3D" id="3.50.50.60">
    <property type="entry name" value="FAD/NAD(P)-binding domain"/>
    <property type="match status" value="1"/>
</dbReference>
<proteinExistence type="predicted"/>
<protein>
    <recommendedName>
        <fullName evidence="3">FAD/NAD(P)-binding domain-containing protein</fullName>
    </recommendedName>
</protein>
<name>A0A2Z6NSS8_TRISU</name>